<evidence type="ECO:0000313" key="1">
    <source>
        <dbReference type="EMBL" id="SDU93500.1"/>
    </source>
</evidence>
<dbReference type="STRING" id="546874.SAMN04488544_2215"/>
<proteinExistence type="predicted"/>
<name>A0A1H2MJX4_9ACTN</name>
<keyword evidence="2" id="KW-1185">Reference proteome</keyword>
<reference evidence="2" key="1">
    <citation type="submission" date="2016-10" db="EMBL/GenBank/DDBJ databases">
        <authorList>
            <person name="Varghese N."/>
            <person name="Submissions S."/>
        </authorList>
    </citation>
    <scope>NUCLEOTIDE SEQUENCE [LARGE SCALE GENOMIC DNA]</scope>
    <source>
        <strain evidence="2">DSM 21743</strain>
    </source>
</reference>
<accession>A0A1H2MJX4</accession>
<protein>
    <submittedName>
        <fullName evidence="1">Uncharacterized protein</fullName>
    </submittedName>
</protein>
<dbReference type="EMBL" id="LT629799">
    <property type="protein sequence ID" value="SDU93500.1"/>
    <property type="molecule type" value="Genomic_DNA"/>
</dbReference>
<dbReference type="AlphaFoldDB" id="A0A1H2MJX4"/>
<sequence length="245" mass="25295">MSAVEAPLPASERLSLRLVVNLNAVLHGRLAAERAAAEVIGDDVAHHLVDPDGLLGLDPLTATELDDGFAALVAAEPERWLLALPVPGALAPLRGPVALNTAALAAGEAAVAEGGSVALVPHRVGQAVQWRVHAAARPFAPPTLYEAERELSEAVLRAATTLTHLDVASGTRPRDRGTALAPGYPPRARLAADRAARLLAACDEALATDGAAITLHEAEVRSRELRVVRTAAGQALCAAAGWPEA</sequence>
<evidence type="ECO:0000313" key="2">
    <source>
        <dbReference type="Proteomes" id="UP000198825"/>
    </source>
</evidence>
<dbReference type="Proteomes" id="UP000198825">
    <property type="component" value="Chromosome I"/>
</dbReference>
<organism evidence="1 2">
    <name type="scientific">Microlunatus sagamiharensis</name>
    <dbReference type="NCBI Taxonomy" id="546874"/>
    <lineage>
        <taxon>Bacteria</taxon>
        <taxon>Bacillati</taxon>
        <taxon>Actinomycetota</taxon>
        <taxon>Actinomycetes</taxon>
        <taxon>Propionibacteriales</taxon>
        <taxon>Propionibacteriaceae</taxon>
        <taxon>Microlunatus</taxon>
    </lineage>
</organism>
<gene>
    <name evidence="1" type="ORF">SAMN04488544_2215</name>
</gene>